<keyword evidence="3" id="KW-1185">Reference proteome</keyword>
<evidence type="ECO:0000256" key="1">
    <source>
        <dbReference type="SAM" id="SignalP"/>
    </source>
</evidence>
<dbReference type="KEGG" id="bmei:Spa11_09700"/>
<accession>A0A518K4S1</accession>
<evidence type="ECO:0000313" key="2">
    <source>
        <dbReference type="EMBL" id="QDV72788.1"/>
    </source>
</evidence>
<dbReference type="AlphaFoldDB" id="A0A518K4S1"/>
<keyword evidence="1" id="KW-0732">Signal</keyword>
<feature type="signal peptide" evidence="1">
    <location>
        <begin position="1"/>
        <end position="30"/>
    </location>
</feature>
<name>A0A518K4S1_9BACT</name>
<reference evidence="2 3" key="1">
    <citation type="submission" date="2019-02" db="EMBL/GenBank/DDBJ databases">
        <title>Deep-cultivation of Planctomycetes and their phenomic and genomic characterization uncovers novel biology.</title>
        <authorList>
            <person name="Wiegand S."/>
            <person name="Jogler M."/>
            <person name="Boedeker C."/>
            <person name="Pinto D."/>
            <person name="Vollmers J."/>
            <person name="Rivas-Marin E."/>
            <person name="Kohn T."/>
            <person name="Peeters S.H."/>
            <person name="Heuer A."/>
            <person name="Rast P."/>
            <person name="Oberbeckmann S."/>
            <person name="Bunk B."/>
            <person name="Jeske O."/>
            <person name="Meyerdierks A."/>
            <person name="Storesund J.E."/>
            <person name="Kallscheuer N."/>
            <person name="Luecker S."/>
            <person name="Lage O.M."/>
            <person name="Pohl T."/>
            <person name="Merkel B.J."/>
            <person name="Hornburger P."/>
            <person name="Mueller R.-W."/>
            <person name="Bruemmer F."/>
            <person name="Labrenz M."/>
            <person name="Spormann A.M."/>
            <person name="Op den Camp H."/>
            <person name="Overmann J."/>
            <person name="Amann R."/>
            <person name="Jetten M.S.M."/>
            <person name="Mascher T."/>
            <person name="Medema M.H."/>
            <person name="Devos D.P."/>
            <person name="Kaster A.-K."/>
            <person name="Ovreas L."/>
            <person name="Rohde M."/>
            <person name="Galperin M.Y."/>
            <person name="Jogler C."/>
        </authorList>
    </citation>
    <scope>NUCLEOTIDE SEQUENCE [LARGE SCALE GENOMIC DNA]</scope>
    <source>
        <strain evidence="2 3">Spa11</strain>
    </source>
</reference>
<dbReference type="EMBL" id="CP036349">
    <property type="protein sequence ID" value="QDV72788.1"/>
    <property type="molecule type" value="Genomic_DNA"/>
</dbReference>
<dbReference type="Proteomes" id="UP000316426">
    <property type="component" value="Chromosome"/>
</dbReference>
<evidence type="ECO:0000313" key="3">
    <source>
        <dbReference type="Proteomes" id="UP000316426"/>
    </source>
</evidence>
<sequence length="124" mass="13762" precursor="true">MSKPSASRRAVVRGLLAASVAILGIPQAFAQTFDKREPTLRERLTLGLRARRPAELAYIDAVIDTVNRGELPEKIVNRMFFWARSHAPSGDQSKRPIIYFQAGLDRVAAKMRIKIEADPDSGTT</sequence>
<dbReference type="PROSITE" id="PS51318">
    <property type="entry name" value="TAT"/>
    <property type="match status" value="1"/>
</dbReference>
<feature type="chain" id="PRO_5021972861" evidence="1">
    <location>
        <begin position="31"/>
        <end position="124"/>
    </location>
</feature>
<protein>
    <submittedName>
        <fullName evidence="2">Uncharacterized protein</fullName>
    </submittedName>
</protein>
<proteinExistence type="predicted"/>
<dbReference type="InterPro" id="IPR006311">
    <property type="entry name" value="TAT_signal"/>
</dbReference>
<dbReference type="RefSeq" id="WP_145108649.1">
    <property type="nucleotide sequence ID" value="NZ_CP036349.1"/>
</dbReference>
<gene>
    <name evidence="2" type="ORF">Spa11_09700</name>
</gene>
<organism evidence="2 3">
    <name type="scientific">Botrimarina mediterranea</name>
    <dbReference type="NCBI Taxonomy" id="2528022"/>
    <lineage>
        <taxon>Bacteria</taxon>
        <taxon>Pseudomonadati</taxon>
        <taxon>Planctomycetota</taxon>
        <taxon>Planctomycetia</taxon>
        <taxon>Pirellulales</taxon>
        <taxon>Lacipirellulaceae</taxon>
        <taxon>Botrimarina</taxon>
    </lineage>
</organism>